<dbReference type="Pfam" id="PF07972">
    <property type="entry name" value="Flavodoxin_NdrI"/>
    <property type="match status" value="1"/>
</dbReference>
<proteinExistence type="predicted"/>
<dbReference type="NCBIfam" id="TIGR00333">
    <property type="entry name" value="nrdI"/>
    <property type="match status" value="1"/>
</dbReference>
<evidence type="ECO:0000313" key="3">
    <source>
        <dbReference type="Proteomes" id="UP000632222"/>
    </source>
</evidence>
<gene>
    <name evidence="2" type="primary">nrdIB</name>
    <name evidence="2" type="ORF">GCM10008938_17370</name>
</gene>
<dbReference type="EMBL" id="BMOD01000005">
    <property type="protein sequence ID" value="GGJ31761.1"/>
    <property type="molecule type" value="Genomic_DNA"/>
</dbReference>
<dbReference type="PANTHER" id="PTHR37297:SF1">
    <property type="entry name" value="PROTEIN NRDI"/>
    <property type="match status" value="1"/>
</dbReference>
<sequence length="145" mass="15811">MLLVYASRTGNIERFVRKLGALPALRLYSGEETVQEPCLLLTYTTGLGQVPAEVQQFASRNAHWIQAVAASGNRNWGDSYGRAADVLAQQLQVPVVQKFELSGRPGDVVRFLEVLEGVKGLERSGHGLSGTEQSGDAEKRRVLSD</sequence>
<organism evidence="2 3">
    <name type="scientific">Deinococcus roseus</name>
    <dbReference type="NCBI Taxonomy" id="392414"/>
    <lineage>
        <taxon>Bacteria</taxon>
        <taxon>Thermotogati</taxon>
        <taxon>Deinococcota</taxon>
        <taxon>Deinococci</taxon>
        <taxon>Deinococcales</taxon>
        <taxon>Deinococcaceae</taxon>
        <taxon>Deinococcus</taxon>
    </lineage>
</organism>
<accession>A0ABQ2CZK6</accession>
<dbReference type="InterPro" id="IPR029039">
    <property type="entry name" value="Flavoprotein-like_sf"/>
</dbReference>
<protein>
    <submittedName>
        <fullName evidence="2">Protein NrdI</fullName>
    </submittedName>
</protein>
<evidence type="ECO:0000313" key="2">
    <source>
        <dbReference type="EMBL" id="GGJ31761.1"/>
    </source>
</evidence>
<dbReference type="RefSeq" id="WP_189002295.1">
    <property type="nucleotide sequence ID" value="NZ_BMOD01000005.1"/>
</dbReference>
<comment type="caution">
    <text evidence="2">The sequence shown here is derived from an EMBL/GenBank/DDBJ whole genome shotgun (WGS) entry which is preliminary data.</text>
</comment>
<dbReference type="Proteomes" id="UP000632222">
    <property type="component" value="Unassembled WGS sequence"/>
</dbReference>
<dbReference type="PIRSF" id="PIRSF005087">
    <property type="entry name" value="NrdI"/>
    <property type="match status" value="1"/>
</dbReference>
<feature type="region of interest" description="Disordered" evidence="1">
    <location>
        <begin position="123"/>
        <end position="145"/>
    </location>
</feature>
<dbReference type="PANTHER" id="PTHR37297">
    <property type="entry name" value="PROTEIN NRDI"/>
    <property type="match status" value="1"/>
</dbReference>
<reference evidence="3" key="1">
    <citation type="journal article" date="2019" name="Int. J. Syst. Evol. Microbiol.">
        <title>The Global Catalogue of Microorganisms (GCM) 10K type strain sequencing project: providing services to taxonomists for standard genome sequencing and annotation.</title>
        <authorList>
            <consortium name="The Broad Institute Genomics Platform"/>
            <consortium name="The Broad Institute Genome Sequencing Center for Infectious Disease"/>
            <person name="Wu L."/>
            <person name="Ma J."/>
        </authorList>
    </citation>
    <scope>NUCLEOTIDE SEQUENCE [LARGE SCALE GENOMIC DNA]</scope>
    <source>
        <strain evidence="3">JCM 14370</strain>
    </source>
</reference>
<dbReference type="InterPro" id="IPR004465">
    <property type="entry name" value="RNR_NrdI"/>
</dbReference>
<name>A0ABQ2CZK6_9DEIO</name>
<evidence type="ECO:0000256" key="1">
    <source>
        <dbReference type="SAM" id="MobiDB-lite"/>
    </source>
</evidence>
<dbReference type="Gene3D" id="3.40.50.360">
    <property type="match status" value="1"/>
</dbReference>
<keyword evidence="3" id="KW-1185">Reference proteome</keyword>
<feature type="compositionally biased region" description="Basic and acidic residues" evidence="1">
    <location>
        <begin position="136"/>
        <end position="145"/>
    </location>
</feature>
<dbReference type="SUPFAM" id="SSF52218">
    <property type="entry name" value="Flavoproteins"/>
    <property type="match status" value="1"/>
</dbReference>